<proteinExistence type="predicted"/>
<name>A0ABD1U632_9LAMI</name>
<organism evidence="2 3">
    <name type="scientific">Forsythia ovata</name>
    <dbReference type="NCBI Taxonomy" id="205694"/>
    <lineage>
        <taxon>Eukaryota</taxon>
        <taxon>Viridiplantae</taxon>
        <taxon>Streptophyta</taxon>
        <taxon>Embryophyta</taxon>
        <taxon>Tracheophyta</taxon>
        <taxon>Spermatophyta</taxon>
        <taxon>Magnoliopsida</taxon>
        <taxon>eudicotyledons</taxon>
        <taxon>Gunneridae</taxon>
        <taxon>Pentapetalae</taxon>
        <taxon>asterids</taxon>
        <taxon>lamiids</taxon>
        <taxon>Lamiales</taxon>
        <taxon>Oleaceae</taxon>
        <taxon>Forsythieae</taxon>
        <taxon>Forsythia</taxon>
    </lineage>
</organism>
<dbReference type="PANTHER" id="PTHR21450:SF9">
    <property type="entry name" value="BZIP DOMAIN CLASS TRANSCRIPTION FACTOR (DUF630 AND DUF632)-RELATED"/>
    <property type="match status" value="1"/>
</dbReference>
<dbReference type="Proteomes" id="UP001604277">
    <property type="component" value="Unassembled WGS sequence"/>
</dbReference>
<dbReference type="PANTHER" id="PTHR21450">
    <property type="entry name" value="PROTEIN ALTERED PHOSPHATE STARVATION RESPONSE 1"/>
    <property type="match status" value="1"/>
</dbReference>
<protein>
    <submittedName>
        <fullName evidence="2">Xin actin-binding repeat-containing protein 2-like</fullName>
    </submittedName>
</protein>
<dbReference type="InterPro" id="IPR006868">
    <property type="entry name" value="DUF630"/>
</dbReference>
<dbReference type="AlphaFoldDB" id="A0ABD1U632"/>
<sequence length="130" mass="14938">MGSTVSKLDNEDTTRRCKERRRLMKEAVYAKHHLAFTHSDYFALSASLALPLSHSLPMNSRHSFSERRRLLGSSSATSGRRMTCLYSKVYLAQLTRTYMEIATKATEELRKEGTVNRVQFQSINFERESA</sequence>
<reference evidence="3" key="1">
    <citation type="submission" date="2024-07" db="EMBL/GenBank/DDBJ databases">
        <title>Two chromosome-level genome assemblies of Korean endemic species Abeliophyllum distichum and Forsythia ovata (Oleaceae).</title>
        <authorList>
            <person name="Jang H."/>
        </authorList>
    </citation>
    <scope>NUCLEOTIDE SEQUENCE [LARGE SCALE GENOMIC DNA]</scope>
</reference>
<evidence type="ECO:0000259" key="1">
    <source>
        <dbReference type="Pfam" id="PF04783"/>
    </source>
</evidence>
<gene>
    <name evidence="2" type="ORF">Fot_24389</name>
</gene>
<dbReference type="Pfam" id="PF04783">
    <property type="entry name" value="DUF630"/>
    <property type="match status" value="1"/>
</dbReference>
<comment type="caution">
    <text evidence="2">The sequence shown here is derived from an EMBL/GenBank/DDBJ whole genome shotgun (WGS) entry which is preliminary data.</text>
</comment>
<evidence type="ECO:0000313" key="3">
    <source>
        <dbReference type="Proteomes" id="UP001604277"/>
    </source>
</evidence>
<accession>A0ABD1U632</accession>
<dbReference type="EMBL" id="JBFOLJ010000007">
    <property type="protein sequence ID" value="KAL2520466.1"/>
    <property type="molecule type" value="Genomic_DNA"/>
</dbReference>
<feature type="domain" description="DUF630" evidence="1">
    <location>
        <begin position="1"/>
        <end position="42"/>
    </location>
</feature>
<evidence type="ECO:0000313" key="2">
    <source>
        <dbReference type="EMBL" id="KAL2520466.1"/>
    </source>
</evidence>
<keyword evidence="3" id="KW-1185">Reference proteome</keyword>